<dbReference type="Proteomes" id="UP001642409">
    <property type="component" value="Unassembled WGS sequence"/>
</dbReference>
<gene>
    <name evidence="2" type="ORF">HINF_LOCUS14908</name>
    <name evidence="1" type="ORF">HINF_LOCUS51823</name>
</gene>
<dbReference type="EMBL" id="CATOUU010000972">
    <property type="protein sequence ID" value="CAI9964178.1"/>
    <property type="molecule type" value="Genomic_DNA"/>
</dbReference>
<evidence type="ECO:0000313" key="1">
    <source>
        <dbReference type="EMBL" id="CAI9964178.1"/>
    </source>
</evidence>
<sequence length="175" mass="20768">MKFLDLKWRNQAEVIQKFIVYAQALTLIIIILQGQSLSLKTVYFQVSYTVYMRIFWAEQFRLKSGSFMISKFSFIQASVLKVLDLLNQFQNCIQNQTISIQVQKCSTRILCRHKQQLSRVILVQMRSSENWMLKQFQSAMQFQRIKMLLQINRVAGQLLFIRATIRLEPNTKDYI</sequence>
<name>A0AA86QU32_9EUKA</name>
<protein>
    <submittedName>
        <fullName evidence="2">Hypothetical_protein</fullName>
    </submittedName>
</protein>
<evidence type="ECO:0000313" key="2">
    <source>
        <dbReference type="EMBL" id="CAL5996735.1"/>
    </source>
</evidence>
<reference evidence="2 3" key="2">
    <citation type="submission" date="2024-07" db="EMBL/GenBank/DDBJ databases">
        <authorList>
            <person name="Akdeniz Z."/>
        </authorList>
    </citation>
    <scope>NUCLEOTIDE SEQUENCE [LARGE SCALE GENOMIC DNA]</scope>
</reference>
<dbReference type="EMBL" id="CAXDID020000035">
    <property type="protein sequence ID" value="CAL5996735.1"/>
    <property type="molecule type" value="Genomic_DNA"/>
</dbReference>
<organism evidence="1">
    <name type="scientific">Hexamita inflata</name>
    <dbReference type="NCBI Taxonomy" id="28002"/>
    <lineage>
        <taxon>Eukaryota</taxon>
        <taxon>Metamonada</taxon>
        <taxon>Diplomonadida</taxon>
        <taxon>Hexamitidae</taxon>
        <taxon>Hexamitinae</taxon>
        <taxon>Hexamita</taxon>
    </lineage>
</organism>
<keyword evidence="3" id="KW-1185">Reference proteome</keyword>
<evidence type="ECO:0000313" key="3">
    <source>
        <dbReference type="Proteomes" id="UP001642409"/>
    </source>
</evidence>
<accession>A0AA86QU32</accession>
<proteinExistence type="predicted"/>
<reference evidence="1" key="1">
    <citation type="submission" date="2023-06" db="EMBL/GenBank/DDBJ databases">
        <authorList>
            <person name="Kurt Z."/>
        </authorList>
    </citation>
    <scope>NUCLEOTIDE SEQUENCE</scope>
</reference>
<comment type="caution">
    <text evidence="1">The sequence shown here is derived from an EMBL/GenBank/DDBJ whole genome shotgun (WGS) entry which is preliminary data.</text>
</comment>
<dbReference type="AlphaFoldDB" id="A0AA86QU32"/>